<evidence type="ECO:0000256" key="1">
    <source>
        <dbReference type="SAM" id="Phobius"/>
    </source>
</evidence>
<accession>A0ABP9PQ69</accession>
<proteinExistence type="predicted"/>
<keyword evidence="1" id="KW-1133">Transmembrane helix</keyword>
<feature type="transmembrane region" description="Helical" evidence="1">
    <location>
        <begin position="650"/>
        <end position="676"/>
    </location>
</feature>
<evidence type="ECO:0000313" key="3">
    <source>
        <dbReference type="Proteomes" id="UP001428817"/>
    </source>
</evidence>
<keyword evidence="1" id="KW-0812">Transmembrane</keyword>
<feature type="transmembrane region" description="Helical" evidence="1">
    <location>
        <begin position="433"/>
        <end position="455"/>
    </location>
</feature>
<name>A0ABP9PQ69_9PSEU</name>
<evidence type="ECO:0000313" key="2">
    <source>
        <dbReference type="EMBL" id="GAA5149791.1"/>
    </source>
</evidence>
<reference evidence="3" key="1">
    <citation type="journal article" date="2019" name="Int. J. Syst. Evol. Microbiol.">
        <title>The Global Catalogue of Microorganisms (GCM) 10K type strain sequencing project: providing services to taxonomists for standard genome sequencing and annotation.</title>
        <authorList>
            <consortium name="The Broad Institute Genomics Platform"/>
            <consortium name="The Broad Institute Genome Sequencing Center for Infectious Disease"/>
            <person name="Wu L."/>
            <person name="Ma J."/>
        </authorList>
    </citation>
    <scope>NUCLEOTIDE SEQUENCE [LARGE SCALE GENOMIC DNA]</scope>
    <source>
        <strain evidence="3">JCM 18303</strain>
    </source>
</reference>
<feature type="transmembrane region" description="Helical" evidence="1">
    <location>
        <begin position="682"/>
        <end position="702"/>
    </location>
</feature>
<feature type="transmembrane region" description="Helical" evidence="1">
    <location>
        <begin position="604"/>
        <end position="622"/>
    </location>
</feature>
<sequence>MVALGWWLWVLYRAPNRADLAGYWQLVVAIPSLAVAVGALVRDRAGRGSGDRERDAAAELRWLADRLAEALEQQWTQAAVARRLVVPEPIAVRWARPARAVAGSAAAATLAGRFAPLPGLSAIRVERFGGGGVRELHGIYGGLGSGRLVIVGAPGAGKSGAAILLVLDALRHRGQVAEAERDRVPVPVLVTLQQWSPRTQSLRAWLAGQLCGAYPGLLSGRGGERDAAALIESGRIAVIADGLDEIAEQLRPLVLRALSSQATFRLVLLARSEEMLGAAEQAVLDGAVAVELRDVGPAEAVDYLARVQRDPPPPRWRELLERVSSEPDGALARALSTPLILSLVRDTCRDDAAVGALLDLRAARGAALTRVDVENHLLGLVLPEAYAERPGEPAPPYPLPLARRTLGWLAARMNRAGTRDLAWWRIPAWTSPLPGVVLVGVAAAVSVGLGLLWLPAEQSPVGWLAKAILGAVAVGGAFGAWLARRRMGRASVVASPARGSALSEPAAQFVLGLVLGLLVVRGQWALGHASATPGRGLLADLLLALLYAGVCYLAQSFFMRRGLRRHQHKHGVALPIPWRRLRRMNLFSAMPGFCGAIGTELPPAWALVLVLLFAALTSRGVIRGLARAIPRSAAALTPLGQWRYFRIHSLLSWPMIGIFVGGFGLPRLEFGILGLFGDDLSALPPVLVAGLALGLALAAGVFQGWATPPSWLTAVAAVQLTLRHRTPPDLMHFLDDAHQRGVLRAVGLIYQFRHARLQDRLATHDH</sequence>
<feature type="transmembrane region" description="Helical" evidence="1">
    <location>
        <begin position="461"/>
        <end position="484"/>
    </location>
</feature>
<protein>
    <recommendedName>
        <fullName evidence="4">NACHT domain-containing protein</fullName>
    </recommendedName>
</protein>
<feature type="transmembrane region" description="Helical" evidence="1">
    <location>
        <begin position="20"/>
        <end position="41"/>
    </location>
</feature>
<feature type="transmembrane region" description="Helical" evidence="1">
    <location>
        <begin position="536"/>
        <end position="559"/>
    </location>
</feature>
<feature type="transmembrane region" description="Helical" evidence="1">
    <location>
        <begin position="505"/>
        <end position="524"/>
    </location>
</feature>
<dbReference type="InterPro" id="IPR027417">
    <property type="entry name" value="P-loop_NTPase"/>
</dbReference>
<organism evidence="2 3">
    <name type="scientific">Pseudonocardia eucalypti</name>
    <dbReference type="NCBI Taxonomy" id="648755"/>
    <lineage>
        <taxon>Bacteria</taxon>
        <taxon>Bacillati</taxon>
        <taxon>Actinomycetota</taxon>
        <taxon>Actinomycetes</taxon>
        <taxon>Pseudonocardiales</taxon>
        <taxon>Pseudonocardiaceae</taxon>
        <taxon>Pseudonocardia</taxon>
    </lineage>
</organism>
<feature type="transmembrane region" description="Helical" evidence="1">
    <location>
        <begin position="580"/>
        <end position="598"/>
    </location>
</feature>
<evidence type="ECO:0008006" key="4">
    <source>
        <dbReference type="Google" id="ProtNLM"/>
    </source>
</evidence>
<comment type="caution">
    <text evidence="2">The sequence shown here is derived from an EMBL/GenBank/DDBJ whole genome shotgun (WGS) entry which is preliminary data.</text>
</comment>
<dbReference type="Proteomes" id="UP001428817">
    <property type="component" value="Unassembled WGS sequence"/>
</dbReference>
<dbReference type="EMBL" id="BAABJP010000005">
    <property type="protein sequence ID" value="GAA5149791.1"/>
    <property type="molecule type" value="Genomic_DNA"/>
</dbReference>
<dbReference type="Gene3D" id="3.40.50.300">
    <property type="entry name" value="P-loop containing nucleotide triphosphate hydrolases"/>
    <property type="match status" value="1"/>
</dbReference>
<gene>
    <name evidence="2" type="ORF">GCM10023321_14150</name>
</gene>
<keyword evidence="3" id="KW-1185">Reference proteome</keyword>
<keyword evidence="1" id="KW-0472">Membrane</keyword>